<dbReference type="AlphaFoldDB" id="A0A6G4A1N6"/>
<dbReference type="SUPFAM" id="SSF46785">
    <property type="entry name" value="Winged helix' DNA-binding domain"/>
    <property type="match status" value="1"/>
</dbReference>
<dbReference type="RefSeq" id="WP_163948709.1">
    <property type="nucleotide sequence ID" value="NZ_JAAIKC010000005.1"/>
</dbReference>
<gene>
    <name evidence="1" type="ORF">GK047_16240</name>
</gene>
<name>A0A6G4A1N6_9BACL</name>
<evidence type="ECO:0000313" key="1">
    <source>
        <dbReference type="EMBL" id="NEW07557.1"/>
    </source>
</evidence>
<dbReference type="Gene3D" id="1.10.10.10">
    <property type="entry name" value="Winged helix-like DNA-binding domain superfamily/Winged helix DNA-binding domain"/>
    <property type="match status" value="1"/>
</dbReference>
<comment type="caution">
    <text evidence="1">The sequence shown here is derived from an EMBL/GenBank/DDBJ whole genome shotgun (WGS) entry which is preliminary data.</text>
</comment>
<proteinExistence type="predicted"/>
<organism evidence="1">
    <name type="scientific">Paenibacillus sp. SYP-B3998</name>
    <dbReference type="NCBI Taxonomy" id="2678564"/>
    <lineage>
        <taxon>Bacteria</taxon>
        <taxon>Bacillati</taxon>
        <taxon>Bacillota</taxon>
        <taxon>Bacilli</taxon>
        <taxon>Bacillales</taxon>
        <taxon>Paenibacillaceae</taxon>
        <taxon>Paenibacillus</taxon>
    </lineage>
</organism>
<dbReference type="EMBL" id="JAAIKC010000005">
    <property type="protein sequence ID" value="NEW07557.1"/>
    <property type="molecule type" value="Genomic_DNA"/>
</dbReference>
<dbReference type="InterPro" id="IPR036388">
    <property type="entry name" value="WH-like_DNA-bd_sf"/>
</dbReference>
<protein>
    <submittedName>
        <fullName evidence="1">PadR family transcriptional regulator</fullName>
    </submittedName>
</protein>
<accession>A0A6G4A1N6</accession>
<reference evidence="1" key="1">
    <citation type="submission" date="2020-02" db="EMBL/GenBank/DDBJ databases">
        <authorList>
            <person name="Shen X.-R."/>
            <person name="Zhang Y.-X."/>
        </authorList>
    </citation>
    <scope>NUCLEOTIDE SEQUENCE</scope>
    <source>
        <strain evidence="1">SYP-B3998</strain>
    </source>
</reference>
<sequence length="190" mass="21675">MNRLSNVEFMLLQIIAESKQASGYQINKLIELRGYREWANIGTTSIYAGLQKLKDKQLIRSEDSGHKSGKGPLPSTYVMMEAGIEALRNEIIISLTSARERDNRFDLGLAALPFIRKNEAVEALRKRQDFLDETLRNIEQKYESQGGYRLPLHVRALFLHPMSFIENEKTFVANLISELIGELEGHAHDD</sequence>
<dbReference type="InterPro" id="IPR036390">
    <property type="entry name" value="WH_DNA-bd_sf"/>
</dbReference>